<name>M3AUY6_STRM1</name>
<protein>
    <recommendedName>
        <fullName evidence="2">Squalene cyclase C-terminal domain-containing protein</fullName>
    </recommendedName>
</protein>
<dbReference type="EMBL" id="AORZ01000122">
    <property type="protein sequence ID" value="EME97402.1"/>
    <property type="molecule type" value="Genomic_DNA"/>
</dbReference>
<gene>
    <name evidence="3" type="ORF">H340_26591</name>
</gene>
<evidence type="ECO:0000259" key="2">
    <source>
        <dbReference type="Pfam" id="PF13243"/>
    </source>
</evidence>
<comment type="caution">
    <text evidence="3">The sequence shown here is derived from an EMBL/GenBank/DDBJ whole genome shotgun (WGS) entry which is preliminary data.</text>
</comment>
<dbReference type="Proteomes" id="UP000011740">
    <property type="component" value="Unassembled WGS sequence"/>
</dbReference>
<dbReference type="InterPro" id="IPR008930">
    <property type="entry name" value="Terpenoid_cyclase/PrenylTrfase"/>
</dbReference>
<feature type="domain" description="Squalene cyclase C-terminal" evidence="2">
    <location>
        <begin position="346"/>
        <end position="504"/>
    </location>
</feature>
<dbReference type="GO" id="GO:0008318">
    <property type="term" value="F:protein prenyltransferase activity"/>
    <property type="evidence" value="ECO:0007669"/>
    <property type="project" value="InterPro"/>
</dbReference>
<dbReference type="AlphaFoldDB" id="M3AUY6"/>
<proteinExistence type="predicted"/>
<dbReference type="InterPro" id="IPR032696">
    <property type="entry name" value="SQ_cyclase_C"/>
</dbReference>
<dbReference type="InterPro" id="IPR045089">
    <property type="entry name" value="PGGT1B-like"/>
</dbReference>
<accession>M3AUY6</accession>
<dbReference type="PANTHER" id="PTHR11774:SF11">
    <property type="entry name" value="GERANYLGERANYL TRANSFERASE TYPE-2 SUBUNIT BETA"/>
    <property type="match status" value="1"/>
</dbReference>
<reference evidence="3 4" key="1">
    <citation type="journal article" date="2013" name="Genome Announc.">
        <title>Whole-Genome Shotgun Assembly and Analysis of the Genome of Streptomyces mobaraensis DSM 40847, a Strain for Industrial Production of Microbial Transglutaminase.</title>
        <authorList>
            <person name="Yang H."/>
            <person name="He T."/>
            <person name="Wu W."/>
            <person name="Zhu W."/>
            <person name="Lu B."/>
            <person name="Sun W."/>
        </authorList>
    </citation>
    <scope>NUCLEOTIDE SEQUENCE [LARGE SCALE GENOMIC DNA]</scope>
    <source>
        <strain evidence="3 4">DSM 40847</strain>
    </source>
</reference>
<evidence type="ECO:0000256" key="1">
    <source>
        <dbReference type="ARBA" id="ARBA00022723"/>
    </source>
</evidence>
<evidence type="ECO:0000313" key="4">
    <source>
        <dbReference type="Proteomes" id="UP000011740"/>
    </source>
</evidence>
<dbReference type="PATRIC" id="fig|1223523.3.peg.5401"/>
<dbReference type="GO" id="GO:0046872">
    <property type="term" value="F:metal ion binding"/>
    <property type="evidence" value="ECO:0007669"/>
    <property type="project" value="UniProtKB-KW"/>
</dbReference>
<dbReference type="Gene3D" id="1.50.10.20">
    <property type="match status" value="2"/>
</dbReference>
<dbReference type="STRING" id="1223523.H340_26591"/>
<dbReference type="eggNOG" id="COG1657">
    <property type="taxonomic scope" value="Bacteria"/>
</dbReference>
<sequence length="525" mass="56014">MTGAGPISAHVGSAAREAVQGAAGYLAAQVGPDGTVDAPCESRVLESALALQLLRYTELFPRSLTKVRSFLDNPNSRASGIDDVIAAAALRPPLHTSLPASSDAASMTDQIIGHFPHFTTGRKKILLQAVLHALGAASVTQWPQDELFDSTALQGWKRTEMTACKVIIAHALGTPDRVSDTDLAALLPSHGPGEICHANILVHLLALTALQNYPQHRGTLNAGVTALARTQRPDGGFSLTRDMNTTITGMATAALAVAATNRSLQRRSADALADIQHSSGAWTFSLPADQTDVETTFFALEALHLTDPARYADHLRRGCDYLSDMQNPDGGLNNYAAGGISETSHTAQSLTIWAAHHPSRYTAQINRATRFITSHQRQDGGFDLNWSASTGNVILRVCHGLHTALATSALVPEQRDRARHTIINSTRYLLSHQNLDGGWGQQPDRPSDATSTAYALTSIAFTSEGKNAATAAAGYLCDVQQPNGAFNAPPDTYSPRPLLLDIKILPTIYAIRALCSHATNQFGSM</sequence>
<organism evidence="3 4">
    <name type="scientific">Streptomyces mobaraensis (strain ATCC 29032 / DSM 40847 / JCM 4168 / NBRC 13819 / NCIMB 11159 / IPCR 16-22)</name>
    <dbReference type="NCBI Taxonomy" id="1223523"/>
    <lineage>
        <taxon>Bacteria</taxon>
        <taxon>Bacillati</taxon>
        <taxon>Actinomycetota</taxon>
        <taxon>Actinomycetes</taxon>
        <taxon>Kitasatosporales</taxon>
        <taxon>Streptomycetaceae</taxon>
        <taxon>Streptomyces</taxon>
    </lineage>
</organism>
<keyword evidence="1" id="KW-0479">Metal-binding</keyword>
<dbReference type="UniPathway" id="UPA00337"/>
<dbReference type="SUPFAM" id="SSF48239">
    <property type="entry name" value="Terpenoid cyclases/Protein prenyltransferases"/>
    <property type="match status" value="1"/>
</dbReference>
<evidence type="ECO:0000313" key="3">
    <source>
        <dbReference type="EMBL" id="EME97402.1"/>
    </source>
</evidence>
<dbReference type="PANTHER" id="PTHR11774">
    <property type="entry name" value="GERANYLGERANYL TRANSFERASE TYPE BETA SUBUNIT"/>
    <property type="match status" value="1"/>
</dbReference>
<dbReference type="Pfam" id="PF13243">
    <property type="entry name" value="SQHop_cyclase_C"/>
    <property type="match status" value="1"/>
</dbReference>